<evidence type="ECO:0000256" key="1">
    <source>
        <dbReference type="ARBA" id="ARBA00001946"/>
    </source>
</evidence>
<comment type="similarity">
    <text evidence="2 6">Belongs to the FPP/GGPP synthase family.</text>
</comment>
<organism evidence="7 8">
    <name type="scientific">Homoserinimonas hongtaonis</name>
    <dbReference type="NCBI Taxonomy" id="2079791"/>
    <lineage>
        <taxon>Bacteria</taxon>
        <taxon>Bacillati</taxon>
        <taxon>Actinomycetota</taxon>
        <taxon>Actinomycetes</taxon>
        <taxon>Micrococcales</taxon>
        <taxon>Microbacteriaceae</taxon>
        <taxon>Homoserinimonas</taxon>
    </lineage>
</organism>
<dbReference type="Gene3D" id="1.10.600.10">
    <property type="entry name" value="Farnesyl Diphosphate Synthase"/>
    <property type="match status" value="1"/>
</dbReference>
<dbReference type="GO" id="GO:0046872">
    <property type="term" value="F:metal ion binding"/>
    <property type="evidence" value="ECO:0007669"/>
    <property type="project" value="UniProtKB-KW"/>
</dbReference>
<name>A0A2U1T1S6_9MICO</name>
<dbReference type="PROSITE" id="PS00444">
    <property type="entry name" value="POLYPRENYL_SYNTHASE_2"/>
    <property type="match status" value="1"/>
</dbReference>
<keyword evidence="4" id="KW-0479">Metal-binding</keyword>
<keyword evidence="3 6" id="KW-0808">Transferase</keyword>
<dbReference type="GO" id="GO:0008299">
    <property type="term" value="P:isoprenoid biosynthetic process"/>
    <property type="evidence" value="ECO:0007669"/>
    <property type="project" value="InterPro"/>
</dbReference>
<keyword evidence="8" id="KW-1185">Reference proteome</keyword>
<dbReference type="PANTHER" id="PTHR12001">
    <property type="entry name" value="GERANYLGERANYL PYROPHOSPHATE SYNTHASE"/>
    <property type="match status" value="1"/>
</dbReference>
<reference evidence="8" key="1">
    <citation type="submission" date="2018-04" db="EMBL/GenBank/DDBJ databases">
        <authorList>
            <person name="Liu S."/>
            <person name="Wang Z."/>
            <person name="Li J."/>
        </authorList>
    </citation>
    <scope>NUCLEOTIDE SEQUENCE [LARGE SCALE GENOMIC DNA]</scope>
    <source>
        <strain evidence="8">S1194</strain>
    </source>
</reference>
<dbReference type="PROSITE" id="PS00723">
    <property type="entry name" value="POLYPRENYL_SYNTHASE_1"/>
    <property type="match status" value="1"/>
</dbReference>
<dbReference type="Pfam" id="PF00348">
    <property type="entry name" value="polyprenyl_synt"/>
    <property type="match status" value="1"/>
</dbReference>
<dbReference type="PANTHER" id="PTHR12001:SF85">
    <property type="entry name" value="SHORT CHAIN ISOPRENYL DIPHOSPHATE SYNTHASE"/>
    <property type="match status" value="1"/>
</dbReference>
<dbReference type="GO" id="GO:0004659">
    <property type="term" value="F:prenyltransferase activity"/>
    <property type="evidence" value="ECO:0007669"/>
    <property type="project" value="InterPro"/>
</dbReference>
<dbReference type="AlphaFoldDB" id="A0A2U1T1S6"/>
<dbReference type="EMBL" id="QEEX01000001">
    <property type="protein sequence ID" value="PWB97733.1"/>
    <property type="molecule type" value="Genomic_DNA"/>
</dbReference>
<protein>
    <submittedName>
        <fullName evidence="7">Geranylgeranyl pyrophosphate synthase</fullName>
    </submittedName>
</protein>
<dbReference type="RefSeq" id="WP_108997631.1">
    <property type="nucleotide sequence ID" value="NZ_QEEX01000001.1"/>
</dbReference>
<dbReference type="InterPro" id="IPR008949">
    <property type="entry name" value="Isoprenoid_synthase_dom_sf"/>
</dbReference>
<dbReference type="InterPro" id="IPR000092">
    <property type="entry name" value="Polyprenyl_synt"/>
</dbReference>
<dbReference type="SUPFAM" id="SSF48576">
    <property type="entry name" value="Terpenoid synthases"/>
    <property type="match status" value="1"/>
</dbReference>
<dbReference type="CDD" id="cd00685">
    <property type="entry name" value="Trans_IPPS_HT"/>
    <property type="match status" value="1"/>
</dbReference>
<sequence>MTDSLPQSGDEIRWDRYDDVVRALDEFFDESGARATAHGPQYVDLWRALRRSTVGGKLFRPRMVAAVFDGLGGVQSRAVAPVGAAFELLHTALIVHDDVIDRDFVRRGRPNISGIYRDRARSAGVDRDEAEHRGLSAAVVAGDLALFYSYRFIDRSGIDGAMRAHLLDLMDEALFASAAGELLDLDYSGAIAIPTVESILAMGRLKTAVYSFEVPLKAGAVLAEAPDAVVASMGDFGREVGTAYQIVDDILGVFGDTEVTGKSAMSDLREGKRTVLVAHAAATEVWSLIAPTFGSPQLSDDEAATLRVRLEESGARSYAERLLADHIARARAVLGRDHIPEPLRRTLEPLIDQVIRRGR</sequence>
<evidence type="ECO:0000313" key="8">
    <source>
        <dbReference type="Proteomes" id="UP000244978"/>
    </source>
</evidence>
<comment type="caution">
    <text evidence="7">The sequence shown here is derived from an EMBL/GenBank/DDBJ whole genome shotgun (WGS) entry which is preliminary data.</text>
</comment>
<keyword evidence="5" id="KW-0460">Magnesium</keyword>
<proteinExistence type="inferred from homology"/>
<evidence type="ECO:0000313" key="7">
    <source>
        <dbReference type="EMBL" id="PWB97733.1"/>
    </source>
</evidence>
<evidence type="ECO:0000256" key="3">
    <source>
        <dbReference type="ARBA" id="ARBA00022679"/>
    </source>
</evidence>
<dbReference type="SFLD" id="SFLDS00005">
    <property type="entry name" value="Isoprenoid_Synthase_Type_I"/>
    <property type="match status" value="1"/>
</dbReference>
<evidence type="ECO:0000256" key="2">
    <source>
        <dbReference type="ARBA" id="ARBA00006706"/>
    </source>
</evidence>
<evidence type="ECO:0000256" key="5">
    <source>
        <dbReference type="ARBA" id="ARBA00022842"/>
    </source>
</evidence>
<gene>
    <name evidence="7" type="ORF">DF220_07755</name>
</gene>
<comment type="cofactor">
    <cofactor evidence="1">
        <name>Mg(2+)</name>
        <dbReference type="ChEBI" id="CHEBI:18420"/>
    </cofactor>
</comment>
<evidence type="ECO:0000256" key="6">
    <source>
        <dbReference type="RuleBase" id="RU004466"/>
    </source>
</evidence>
<accession>A0A2U1T1S6</accession>
<dbReference type="InterPro" id="IPR033749">
    <property type="entry name" value="Polyprenyl_synt_CS"/>
</dbReference>
<dbReference type="Proteomes" id="UP000244978">
    <property type="component" value="Unassembled WGS sequence"/>
</dbReference>
<evidence type="ECO:0000256" key="4">
    <source>
        <dbReference type="ARBA" id="ARBA00022723"/>
    </source>
</evidence>